<dbReference type="AlphaFoldDB" id="G8TV19"/>
<accession>G8TV19</accession>
<protein>
    <submittedName>
        <fullName evidence="1">Uncharacterized protein</fullName>
    </submittedName>
</protein>
<gene>
    <name evidence="1" type="ordered locus">Sulac_0023</name>
</gene>
<keyword evidence="2" id="KW-1185">Reference proteome</keyword>
<evidence type="ECO:0000313" key="1">
    <source>
        <dbReference type="EMBL" id="AEW03600.1"/>
    </source>
</evidence>
<dbReference type="EMBL" id="CP003179">
    <property type="protein sequence ID" value="AEW03600.1"/>
    <property type="molecule type" value="Genomic_DNA"/>
</dbReference>
<reference evidence="2" key="1">
    <citation type="submission" date="2011-12" db="EMBL/GenBank/DDBJ databases">
        <title>The complete genome of chromosome of Sulfobacillus acidophilus DSM 10332.</title>
        <authorList>
            <person name="Lucas S."/>
            <person name="Han J."/>
            <person name="Lapidus A."/>
            <person name="Bruce D."/>
            <person name="Goodwin L."/>
            <person name="Pitluck S."/>
            <person name="Peters L."/>
            <person name="Kyrpides N."/>
            <person name="Mavromatis K."/>
            <person name="Ivanova N."/>
            <person name="Mikhailova N."/>
            <person name="Chertkov O."/>
            <person name="Saunders E."/>
            <person name="Detter J.C."/>
            <person name="Tapia R."/>
            <person name="Han C."/>
            <person name="Land M."/>
            <person name="Hauser L."/>
            <person name="Markowitz V."/>
            <person name="Cheng J.-F."/>
            <person name="Hugenholtz P."/>
            <person name="Woyke T."/>
            <person name="Wu D."/>
            <person name="Pukall R."/>
            <person name="Gehrich-Schroeter G."/>
            <person name="Schneider S."/>
            <person name="Klenk H.-P."/>
            <person name="Eisen J.A."/>
        </authorList>
    </citation>
    <scope>NUCLEOTIDE SEQUENCE [LARGE SCALE GENOMIC DNA]</scope>
    <source>
        <strain evidence="2">ATCC 700253 / DSM 10332 / NAL</strain>
    </source>
</reference>
<reference evidence="1 2" key="2">
    <citation type="journal article" date="2012" name="Stand. Genomic Sci.">
        <title>Complete genome sequence of the moderately thermophilic mineral-sulfide-oxidizing firmicute Sulfobacillus acidophilus type strain (NAL(T)).</title>
        <authorList>
            <person name="Anderson I."/>
            <person name="Chertkov O."/>
            <person name="Chen A."/>
            <person name="Saunders E."/>
            <person name="Lapidus A."/>
            <person name="Nolan M."/>
            <person name="Lucas S."/>
            <person name="Hammon N."/>
            <person name="Deshpande S."/>
            <person name="Cheng J.F."/>
            <person name="Han C."/>
            <person name="Tapia R."/>
            <person name="Goodwin L.A."/>
            <person name="Pitluck S."/>
            <person name="Liolios K."/>
            <person name="Pagani I."/>
            <person name="Ivanova N."/>
            <person name="Mikhailova N."/>
            <person name="Pati A."/>
            <person name="Palaniappan K."/>
            <person name="Land M."/>
            <person name="Pan C."/>
            <person name="Rohde M."/>
            <person name="Pukall R."/>
            <person name="Goker M."/>
            <person name="Detter J.C."/>
            <person name="Woyke T."/>
            <person name="Bristow J."/>
            <person name="Eisen J.A."/>
            <person name="Markowitz V."/>
            <person name="Hugenholtz P."/>
            <person name="Kyrpides N.C."/>
            <person name="Klenk H.P."/>
            <person name="Mavromatis K."/>
        </authorList>
    </citation>
    <scope>NUCLEOTIDE SEQUENCE [LARGE SCALE GENOMIC DNA]</scope>
    <source>
        <strain evidence="2">ATCC 700253 / DSM 10332 / NAL</strain>
    </source>
</reference>
<organism evidence="1 2">
    <name type="scientific">Sulfobacillus acidophilus (strain ATCC 700253 / DSM 10332 / NAL)</name>
    <dbReference type="NCBI Taxonomy" id="679936"/>
    <lineage>
        <taxon>Bacteria</taxon>
        <taxon>Bacillati</taxon>
        <taxon>Bacillota</taxon>
        <taxon>Clostridia</taxon>
        <taxon>Eubacteriales</taxon>
        <taxon>Clostridiales Family XVII. Incertae Sedis</taxon>
        <taxon>Sulfobacillus</taxon>
    </lineage>
</organism>
<dbReference type="PATRIC" id="fig|679936.5.peg.24"/>
<dbReference type="KEGG" id="sap:Sulac_0023"/>
<dbReference type="Proteomes" id="UP000005439">
    <property type="component" value="Chromosome"/>
</dbReference>
<sequence length="246" mass="27022">MPKKTIYIRDSDVELWEQAESVAKNGESVSAVLSEALRQYLTGHQTRTAWVRLKGAEDGIRVRVEPAPDGWLIGVPPLASGGTPVLQALKQAGIWIPDAITAQLRSGSAPLWVWIPATVITGLWLITPEGLTGIDYVDLARHAWPRLVGAAKARQTMSYSELGQQLGGLHPLHQVPAVLDVIERWCLTHGHPDLTGVVVSKNTGLPGADFWRQNGWAELPLAERVDRWRQTQTELAAADWSETPPF</sequence>
<dbReference type="HOGENOM" id="CLU_1128594_0_0_9"/>
<evidence type="ECO:0000313" key="2">
    <source>
        <dbReference type="Proteomes" id="UP000005439"/>
    </source>
</evidence>
<name>G8TV19_SULAD</name>
<proteinExistence type="predicted"/>